<keyword evidence="3" id="KW-1185">Reference proteome</keyword>
<accession>A0AAD5IYJ4</accession>
<dbReference type="EMBL" id="JAJSOW010000101">
    <property type="protein sequence ID" value="KAI9180449.1"/>
    <property type="molecule type" value="Genomic_DNA"/>
</dbReference>
<protein>
    <submittedName>
        <fullName evidence="2">Uncharacterized protein</fullName>
    </submittedName>
</protein>
<reference evidence="2" key="2">
    <citation type="submission" date="2023-02" db="EMBL/GenBank/DDBJ databases">
        <authorList>
            <person name="Swenson N.G."/>
            <person name="Wegrzyn J.L."/>
            <person name="Mcevoy S.L."/>
        </authorList>
    </citation>
    <scope>NUCLEOTIDE SEQUENCE</scope>
    <source>
        <strain evidence="2">91603</strain>
        <tissue evidence="2">Leaf</tissue>
    </source>
</reference>
<comment type="caution">
    <text evidence="2">The sequence shown here is derived from an EMBL/GenBank/DDBJ whole genome shotgun (WGS) entry which is preliminary data.</text>
</comment>
<evidence type="ECO:0000256" key="1">
    <source>
        <dbReference type="SAM" id="MobiDB-lite"/>
    </source>
</evidence>
<evidence type="ECO:0000313" key="3">
    <source>
        <dbReference type="Proteomes" id="UP001064489"/>
    </source>
</evidence>
<proteinExistence type="predicted"/>
<feature type="region of interest" description="Disordered" evidence="1">
    <location>
        <begin position="112"/>
        <end position="136"/>
    </location>
</feature>
<dbReference type="AlphaFoldDB" id="A0AAD5IYJ4"/>
<feature type="compositionally biased region" description="Basic residues" evidence="1">
    <location>
        <begin position="112"/>
        <end position="127"/>
    </location>
</feature>
<name>A0AAD5IYJ4_ACENE</name>
<reference evidence="2" key="1">
    <citation type="journal article" date="2022" name="Plant J.">
        <title>Strategies of tolerance reflected in two North American maple genomes.</title>
        <authorList>
            <person name="McEvoy S.L."/>
            <person name="Sezen U.U."/>
            <person name="Trouern-Trend A."/>
            <person name="McMahon S.M."/>
            <person name="Schaberg P.G."/>
            <person name="Yang J."/>
            <person name="Wegrzyn J.L."/>
            <person name="Swenson N.G."/>
        </authorList>
    </citation>
    <scope>NUCLEOTIDE SEQUENCE</scope>
    <source>
        <strain evidence="2">91603</strain>
    </source>
</reference>
<organism evidence="2 3">
    <name type="scientific">Acer negundo</name>
    <name type="common">Box elder</name>
    <dbReference type="NCBI Taxonomy" id="4023"/>
    <lineage>
        <taxon>Eukaryota</taxon>
        <taxon>Viridiplantae</taxon>
        <taxon>Streptophyta</taxon>
        <taxon>Embryophyta</taxon>
        <taxon>Tracheophyta</taxon>
        <taxon>Spermatophyta</taxon>
        <taxon>Magnoliopsida</taxon>
        <taxon>eudicotyledons</taxon>
        <taxon>Gunneridae</taxon>
        <taxon>Pentapetalae</taxon>
        <taxon>rosids</taxon>
        <taxon>malvids</taxon>
        <taxon>Sapindales</taxon>
        <taxon>Sapindaceae</taxon>
        <taxon>Hippocastanoideae</taxon>
        <taxon>Acereae</taxon>
        <taxon>Acer</taxon>
    </lineage>
</organism>
<gene>
    <name evidence="2" type="ORF">LWI28_004880</name>
</gene>
<sequence>MDTKEVSGVAEDSPFGLWLLVSYGSKYGKGNGGTRNIGKAGNRGKMSGGGVKAVKIGVENISIDEVLGNGNVGKSEKYGSKNGKTSKNAFDKVGGSRFEVLNEEWMSNNNTLHRRRPRRRPRHRRSRNNGADVREEPSWDLGSEMVGIDCGLMILDRERFWFGVDGYRVGDGGGWLC</sequence>
<dbReference type="Proteomes" id="UP001064489">
    <property type="component" value="Chromosome 4"/>
</dbReference>
<evidence type="ECO:0000313" key="2">
    <source>
        <dbReference type="EMBL" id="KAI9180449.1"/>
    </source>
</evidence>